<dbReference type="EMBL" id="FWFZ01000021">
    <property type="protein sequence ID" value="SLN68837.1"/>
    <property type="molecule type" value="Genomic_DNA"/>
</dbReference>
<name>A0A1Y5TPC9_9RHOB</name>
<dbReference type="PANTHER" id="PTHR13696:SF52">
    <property type="entry name" value="PARA FAMILY PROTEIN CT_582"/>
    <property type="match status" value="1"/>
</dbReference>
<organism evidence="3 4">
    <name type="scientific">Roseisalinus antarcticus</name>
    <dbReference type="NCBI Taxonomy" id="254357"/>
    <lineage>
        <taxon>Bacteria</taxon>
        <taxon>Pseudomonadati</taxon>
        <taxon>Pseudomonadota</taxon>
        <taxon>Alphaproteobacteria</taxon>
        <taxon>Rhodobacterales</taxon>
        <taxon>Roseobacteraceae</taxon>
        <taxon>Roseisalinus</taxon>
    </lineage>
</organism>
<accession>A0A1Y5TPC9</accession>
<dbReference type="InterPro" id="IPR027417">
    <property type="entry name" value="P-loop_NTPase"/>
</dbReference>
<sequence length="495" mass="54301">MSTDLPPYFRVDPAQSAASLGAPASTEGFGAIARACAAGRSDLASRGLEADGARRLRLFSTWEICRYLIPVAQGHFRRVLKANPDLPQGRSETEAGAKWFTLDEVLRLRAHFGAEGSKAKQYLPYRPEGQPAKLVAVANFKGGVGKTSTAAHLAMSAALDGYRVLVVDLDSQGSMTSIFGGRVEDEWQTVFPLLARHYAEHLRGENQRRADRGEAPQPLDETLDEALKISSTDLIQTTHWPNIDLIGAQLNLYWAEFQIPVWRMAARGWKLWDALTDRLEADGILDAYDVVFIDTPPALGYLTINGLAAADILLVPLGASFLEFDSTGRFFDMLHATFGSIEEGENMAARALGRDELRFEWDAVRAVVTRFDGSQQGELASLMQAYLGQTLSPHRQDFTALIGQAGEQVQGIYEADYRDFNRETYARGRETFDATYAAFKALLVGSWYRDATTARQTGEATTARQTGEATTARQTGEATTARQTGEATTARQAAK</sequence>
<dbReference type="SUPFAM" id="SSF52540">
    <property type="entry name" value="P-loop containing nucleoside triphosphate hydrolases"/>
    <property type="match status" value="1"/>
</dbReference>
<reference evidence="3 4" key="1">
    <citation type="submission" date="2017-03" db="EMBL/GenBank/DDBJ databases">
        <authorList>
            <person name="Afonso C.L."/>
            <person name="Miller P.J."/>
            <person name="Scott M.A."/>
            <person name="Spackman E."/>
            <person name="Goraichik I."/>
            <person name="Dimitrov K.M."/>
            <person name="Suarez D.L."/>
            <person name="Swayne D.E."/>
        </authorList>
    </citation>
    <scope>NUCLEOTIDE SEQUENCE [LARGE SCALE GENOMIC DNA]</scope>
    <source>
        <strain evidence="3 4">CECT 7023</strain>
    </source>
</reference>
<dbReference type="PANTHER" id="PTHR13696">
    <property type="entry name" value="P-LOOP CONTAINING NUCLEOSIDE TRIPHOSPHATE HYDROLASE"/>
    <property type="match status" value="1"/>
</dbReference>
<keyword evidence="4" id="KW-1185">Reference proteome</keyword>
<dbReference type="OrthoDB" id="9777757at2"/>
<gene>
    <name evidence="3" type="primary">parA_3</name>
    <name evidence="3" type="ORF">ROA7023_03333</name>
</gene>
<evidence type="ECO:0000313" key="3">
    <source>
        <dbReference type="EMBL" id="SLN68837.1"/>
    </source>
</evidence>
<evidence type="ECO:0000313" key="4">
    <source>
        <dbReference type="Proteomes" id="UP000193900"/>
    </source>
</evidence>
<dbReference type="Proteomes" id="UP000193900">
    <property type="component" value="Unassembled WGS sequence"/>
</dbReference>
<dbReference type="Gene3D" id="3.40.50.300">
    <property type="entry name" value="P-loop containing nucleotide triphosphate hydrolases"/>
    <property type="match status" value="1"/>
</dbReference>
<feature type="domain" description="AAA" evidence="2">
    <location>
        <begin position="133"/>
        <end position="322"/>
    </location>
</feature>
<dbReference type="RefSeq" id="WP_085880122.1">
    <property type="nucleotide sequence ID" value="NZ_FWFZ01000021.1"/>
</dbReference>
<dbReference type="Pfam" id="PF13614">
    <property type="entry name" value="AAA_31"/>
    <property type="match status" value="1"/>
</dbReference>
<protein>
    <submittedName>
        <fullName evidence="3">Chromosome partitioning protein ParA</fullName>
    </submittedName>
</protein>
<dbReference type="InterPro" id="IPR025669">
    <property type="entry name" value="AAA_dom"/>
</dbReference>
<dbReference type="InterPro" id="IPR050678">
    <property type="entry name" value="DNA_Partitioning_ATPase"/>
</dbReference>
<dbReference type="AlphaFoldDB" id="A0A1Y5TPC9"/>
<feature type="region of interest" description="Disordered" evidence="1">
    <location>
        <begin position="456"/>
        <end position="495"/>
    </location>
</feature>
<dbReference type="CDD" id="cd02042">
    <property type="entry name" value="ParAB_family"/>
    <property type="match status" value="1"/>
</dbReference>
<evidence type="ECO:0000259" key="2">
    <source>
        <dbReference type="Pfam" id="PF13614"/>
    </source>
</evidence>
<proteinExistence type="predicted"/>
<evidence type="ECO:0000256" key="1">
    <source>
        <dbReference type="SAM" id="MobiDB-lite"/>
    </source>
</evidence>